<evidence type="ECO:0000256" key="10">
    <source>
        <dbReference type="ARBA" id="ARBA00048109"/>
    </source>
</evidence>
<gene>
    <name evidence="14" type="ORF">GLP40_01095</name>
</gene>
<dbReference type="InterPro" id="IPR004255">
    <property type="entry name" value="O-acyltransferase_WSD1_N"/>
</dbReference>
<dbReference type="InterPro" id="IPR009721">
    <property type="entry name" value="O-acyltransferase_WSD1_C"/>
</dbReference>
<dbReference type="PANTHER" id="PTHR31650">
    <property type="entry name" value="O-ACYLTRANSFERASE (WSD1-LIKE) FAMILY PROTEIN"/>
    <property type="match status" value="1"/>
</dbReference>
<dbReference type="GO" id="GO:0004144">
    <property type="term" value="F:diacylglycerol O-acyltransferase activity"/>
    <property type="evidence" value="ECO:0007669"/>
    <property type="project" value="UniProtKB-EC"/>
</dbReference>
<evidence type="ECO:0000313" key="15">
    <source>
        <dbReference type="Proteomes" id="UP000432464"/>
    </source>
</evidence>
<dbReference type="InterPro" id="IPR023213">
    <property type="entry name" value="CAT-like_dom_sf"/>
</dbReference>
<evidence type="ECO:0000259" key="12">
    <source>
        <dbReference type="Pfam" id="PF03007"/>
    </source>
</evidence>
<dbReference type="InterPro" id="IPR014292">
    <property type="entry name" value="Acyl_transf_WS/DGAT"/>
</dbReference>
<accession>A0A6I3KRF7</accession>
<comment type="caution">
    <text evidence="14">The sequence shown here is derived from an EMBL/GenBank/DDBJ whole genome shotgun (WGS) entry which is preliminary data.</text>
</comment>
<keyword evidence="7 11" id="KW-0319">Glycerol metabolism</keyword>
<evidence type="ECO:0000256" key="6">
    <source>
        <dbReference type="ARBA" id="ARBA00022679"/>
    </source>
</evidence>
<comment type="catalytic activity">
    <reaction evidence="10 11">
        <text>an acyl-CoA + a 1,2-diacyl-sn-glycerol = a triacyl-sn-glycerol + CoA</text>
        <dbReference type="Rhea" id="RHEA:10868"/>
        <dbReference type="ChEBI" id="CHEBI:17815"/>
        <dbReference type="ChEBI" id="CHEBI:57287"/>
        <dbReference type="ChEBI" id="CHEBI:58342"/>
        <dbReference type="ChEBI" id="CHEBI:64615"/>
        <dbReference type="EC" id="2.3.1.20"/>
    </reaction>
</comment>
<dbReference type="GO" id="GO:0051701">
    <property type="term" value="P:biological process involved in interaction with host"/>
    <property type="evidence" value="ECO:0007669"/>
    <property type="project" value="TreeGrafter"/>
</dbReference>
<dbReference type="Gene3D" id="3.30.559.10">
    <property type="entry name" value="Chloramphenicol acetyltransferase-like domain"/>
    <property type="match status" value="1"/>
</dbReference>
<sequence>MDLLNPLDAIFLAIESREHPMHVGGLQLFEPPADAGPEFAHELFEEMAAMTEVRARFRRKPSRLLGGFSSLAWSHAENVDLSYHLRRSALPAPGGLGDLLDLTERLHGILLDRHRPLWEGRLIEGLSDGRFAVYMKMHHALIDGVSAMRLLQRTLTDDPFDSRVNVPWGAAPLPRDDSGEPTSPWSQLRKAVPRILRATGSIAAPLRGAIDGRLTLPMTAPRTLLNTSIGGARRIAVRSWPLERINGIRQATGATVNDVVLAMSAAALRAYLIERDALPDEPLIAMVPVNIRSAAESDTSEGNQVAACLANLGTDIEDPAARLEIIRTSMHDAKRVFTQLPKLEALLLSAALMTPLGVSLLPGFEALPRMPFNLVISNVPGPRKPVYMRGARLDANYPLSIPFESQAMNITVTTNGDNLDFGLVGCRRTVPDLDRMIDHLENGLAELELAVA</sequence>
<keyword evidence="9 11" id="KW-0012">Acyltransferase</keyword>
<evidence type="ECO:0000259" key="13">
    <source>
        <dbReference type="Pfam" id="PF06974"/>
    </source>
</evidence>
<dbReference type="SUPFAM" id="SSF52777">
    <property type="entry name" value="CoA-dependent acyltransferases"/>
    <property type="match status" value="1"/>
</dbReference>
<dbReference type="Gene3D" id="3.30.559.30">
    <property type="entry name" value="Nonribosomal peptide synthetase, condensation domain"/>
    <property type="match status" value="1"/>
</dbReference>
<evidence type="ECO:0000256" key="8">
    <source>
        <dbReference type="ARBA" id="ARBA00023098"/>
    </source>
</evidence>
<dbReference type="EC" id="2.3.1.20" evidence="4 11"/>
<dbReference type="GO" id="GO:0006071">
    <property type="term" value="P:glycerol metabolic process"/>
    <property type="evidence" value="ECO:0007669"/>
    <property type="project" value="UniProtKB-KW"/>
</dbReference>
<dbReference type="GO" id="GO:0005886">
    <property type="term" value="C:plasma membrane"/>
    <property type="evidence" value="ECO:0007669"/>
    <property type="project" value="TreeGrafter"/>
</dbReference>
<comment type="pathway">
    <text evidence="1 11">Glycerolipid metabolism; triacylglycerol biosynthesis.</text>
</comment>
<keyword evidence="6 11" id="KW-0808">Transferase</keyword>
<feature type="domain" description="O-acyltransferase WSD1 C-terminal" evidence="13">
    <location>
        <begin position="302"/>
        <end position="447"/>
    </location>
</feature>
<evidence type="ECO:0000256" key="2">
    <source>
        <dbReference type="ARBA" id="ARBA00005189"/>
    </source>
</evidence>
<keyword evidence="5 11" id="KW-0444">Lipid biosynthesis</keyword>
<dbReference type="Pfam" id="PF06974">
    <property type="entry name" value="WS_DGAT_C"/>
    <property type="match status" value="1"/>
</dbReference>
<evidence type="ECO:0000256" key="3">
    <source>
        <dbReference type="ARBA" id="ARBA00009587"/>
    </source>
</evidence>
<keyword evidence="15" id="KW-1185">Reference proteome</keyword>
<reference evidence="14 15" key="1">
    <citation type="submission" date="2019-11" db="EMBL/GenBank/DDBJ databases">
        <title>Nocardia sp. nov. CT2-14 isolated from soil.</title>
        <authorList>
            <person name="Kanchanasin P."/>
            <person name="Tanasupawat S."/>
            <person name="Yuki M."/>
            <person name="Kudo T."/>
        </authorList>
    </citation>
    <scope>NUCLEOTIDE SEQUENCE [LARGE SCALE GENOMIC DNA]</scope>
    <source>
        <strain evidence="14 15">CT2-14</strain>
    </source>
</reference>
<keyword evidence="8 11" id="KW-0443">Lipid metabolism</keyword>
<evidence type="ECO:0000256" key="4">
    <source>
        <dbReference type="ARBA" id="ARBA00013244"/>
    </source>
</evidence>
<name>A0A6I3KRF7_9NOCA</name>
<comment type="similarity">
    <text evidence="3 11">Belongs to the long-chain O-acyltransferase family.</text>
</comment>
<dbReference type="NCBIfam" id="TIGR02946">
    <property type="entry name" value="acyl_WS_DGAT"/>
    <property type="match status" value="1"/>
</dbReference>
<evidence type="ECO:0000256" key="1">
    <source>
        <dbReference type="ARBA" id="ARBA00004771"/>
    </source>
</evidence>
<dbReference type="GO" id="GO:0019432">
    <property type="term" value="P:triglyceride biosynthetic process"/>
    <property type="evidence" value="ECO:0007669"/>
    <property type="project" value="UniProtKB-UniPathway"/>
</dbReference>
<evidence type="ECO:0000256" key="9">
    <source>
        <dbReference type="ARBA" id="ARBA00023315"/>
    </source>
</evidence>
<dbReference type="AlphaFoldDB" id="A0A6I3KRF7"/>
<dbReference type="InterPro" id="IPR045034">
    <property type="entry name" value="O-acyltransferase_WSD1-like"/>
</dbReference>
<organism evidence="14 15">
    <name type="scientific">Nocardia aurantiaca</name>
    <dbReference type="NCBI Taxonomy" id="2675850"/>
    <lineage>
        <taxon>Bacteria</taxon>
        <taxon>Bacillati</taxon>
        <taxon>Actinomycetota</taxon>
        <taxon>Actinomycetes</taxon>
        <taxon>Mycobacteriales</taxon>
        <taxon>Nocardiaceae</taxon>
        <taxon>Nocardia</taxon>
    </lineage>
</organism>
<dbReference type="RefSeq" id="WP_154785916.1">
    <property type="nucleotide sequence ID" value="NZ_WMBB01000001.1"/>
</dbReference>
<dbReference type="GO" id="GO:0071731">
    <property type="term" value="P:response to nitric oxide"/>
    <property type="evidence" value="ECO:0007669"/>
    <property type="project" value="TreeGrafter"/>
</dbReference>
<dbReference type="PANTHER" id="PTHR31650:SF1">
    <property type="entry name" value="WAX ESTER SYNTHASE_DIACYLGLYCEROL ACYLTRANSFERASE 4-RELATED"/>
    <property type="match status" value="1"/>
</dbReference>
<dbReference type="EMBL" id="WMBB01000001">
    <property type="protein sequence ID" value="MTE11388.1"/>
    <property type="molecule type" value="Genomic_DNA"/>
</dbReference>
<dbReference type="Proteomes" id="UP000432464">
    <property type="component" value="Unassembled WGS sequence"/>
</dbReference>
<evidence type="ECO:0000256" key="5">
    <source>
        <dbReference type="ARBA" id="ARBA00022516"/>
    </source>
</evidence>
<protein>
    <recommendedName>
        <fullName evidence="4 11">Diacylglycerol O-acyltransferase</fullName>
        <ecNumber evidence="4 11">2.3.1.20</ecNumber>
    </recommendedName>
</protein>
<comment type="pathway">
    <text evidence="2">Lipid metabolism.</text>
</comment>
<feature type="domain" description="O-acyltransferase WSD1-like N-terminal" evidence="12">
    <location>
        <begin position="4"/>
        <end position="260"/>
    </location>
</feature>
<proteinExistence type="inferred from homology"/>
<dbReference type="GO" id="GO:0001666">
    <property type="term" value="P:response to hypoxia"/>
    <property type="evidence" value="ECO:0007669"/>
    <property type="project" value="TreeGrafter"/>
</dbReference>
<evidence type="ECO:0000256" key="11">
    <source>
        <dbReference type="RuleBase" id="RU361241"/>
    </source>
</evidence>
<evidence type="ECO:0000256" key="7">
    <source>
        <dbReference type="ARBA" id="ARBA00022798"/>
    </source>
</evidence>
<dbReference type="UniPathway" id="UPA00282"/>
<dbReference type="Pfam" id="PF03007">
    <property type="entry name" value="WS_DGAT_cat"/>
    <property type="match status" value="1"/>
</dbReference>
<evidence type="ECO:0000313" key="14">
    <source>
        <dbReference type="EMBL" id="MTE11388.1"/>
    </source>
</evidence>